<feature type="domain" description="UspA" evidence="2">
    <location>
        <begin position="4"/>
        <end position="140"/>
    </location>
</feature>
<gene>
    <name evidence="3" type="ORF">FRACA_560011</name>
</gene>
<dbReference type="InterPro" id="IPR014729">
    <property type="entry name" value="Rossmann-like_a/b/a_fold"/>
</dbReference>
<evidence type="ECO:0000313" key="4">
    <source>
        <dbReference type="Proteomes" id="UP000234331"/>
    </source>
</evidence>
<dbReference type="PRINTS" id="PR01438">
    <property type="entry name" value="UNVRSLSTRESS"/>
</dbReference>
<dbReference type="Proteomes" id="UP000234331">
    <property type="component" value="Unassembled WGS sequence"/>
</dbReference>
<dbReference type="EMBL" id="FZMO01000512">
    <property type="protein sequence ID" value="SNQ50893.1"/>
    <property type="molecule type" value="Genomic_DNA"/>
</dbReference>
<reference evidence="3 4" key="1">
    <citation type="submission" date="2017-06" db="EMBL/GenBank/DDBJ databases">
        <authorList>
            <person name="Kim H.J."/>
            <person name="Triplett B.A."/>
        </authorList>
    </citation>
    <scope>NUCLEOTIDE SEQUENCE [LARGE SCALE GENOMIC DNA]</scope>
    <source>
        <strain evidence="3">FRACA_ARgP5</strain>
    </source>
</reference>
<evidence type="ECO:0000259" key="2">
    <source>
        <dbReference type="Pfam" id="PF00582"/>
    </source>
</evidence>
<dbReference type="Pfam" id="PF00582">
    <property type="entry name" value="Usp"/>
    <property type="match status" value="1"/>
</dbReference>
<accession>A0A2I2KZ03</accession>
<dbReference type="SUPFAM" id="SSF52402">
    <property type="entry name" value="Adenine nucleotide alpha hydrolases-like"/>
    <property type="match status" value="1"/>
</dbReference>
<evidence type="ECO:0000313" key="3">
    <source>
        <dbReference type="EMBL" id="SNQ50893.1"/>
    </source>
</evidence>
<dbReference type="PANTHER" id="PTHR31964:SF113">
    <property type="entry name" value="USPA DOMAIN-CONTAINING PROTEIN"/>
    <property type="match status" value="1"/>
</dbReference>
<dbReference type="AlphaFoldDB" id="A0A2I2KZ03"/>
<proteinExistence type="inferred from homology"/>
<dbReference type="PANTHER" id="PTHR31964">
    <property type="entry name" value="ADENINE NUCLEOTIDE ALPHA HYDROLASES-LIKE SUPERFAMILY PROTEIN"/>
    <property type="match status" value="1"/>
</dbReference>
<dbReference type="RefSeq" id="WP_101834460.1">
    <property type="nucleotide sequence ID" value="NZ_FZMO01000512.1"/>
</dbReference>
<evidence type="ECO:0000256" key="1">
    <source>
        <dbReference type="ARBA" id="ARBA00008791"/>
    </source>
</evidence>
<dbReference type="Gene3D" id="3.40.50.620">
    <property type="entry name" value="HUPs"/>
    <property type="match status" value="1"/>
</dbReference>
<protein>
    <recommendedName>
        <fullName evidence="2">UspA domain-containing protein</fullName>
    </recommendedName>
</protein>
<dbReference type="OrthoDB" id="3207805at2"/>
<keyword evidence="4" id="KW-1185">Reference proteome</keyword>
<organism evidence="3 4">
    <name type="scientific">Frankia canadensis</name>
    <dbReference type="NCBI Taxonomy" id="1836972"/>
    <lineage>
        <taxon>Bacteria</taxon>
        <taxon>Bacillati</taxon>
        <taxon>Actinomycetota</taxon>
        <taxon>Actinomycetes</taxon>
        <taxon>Frankiales</taxon>
        <taxon>Frankiaceae</taxon>
        <taxon>Frankia</taxon>
    </lineage>
</organism>
<sequence length="148" mass="15201">MGGIVVGVDGSADADAALRWSMAEARRRKAPLVVLLAWDPRHCPPAVTGMAGGVDVTAFEKAARALLDDCLDQAHEDTVGLRVEPVLVEDAPARALIGQSGDASLVVVGSRGRGGFTSLTLGSVSHQCVHHAACPVAVVRAGLMQNSA</sequence>
<dbReference type="InterPro" id="IPR006016">
    <property type="entry name" value="UspA"/>
</dbReference>
<dbReference type="InterPro" id="IPR006015">
    <property type="entry name" value="Universal_stress_UspA"/>
</dbReference>
<name>A0A2I2KZ03_9ACTN</name>
<comment type="similarity">
    <text evidence="1">Belongs to the universal stress protein A family.</text>
</comment>